<feature type="transmembrane region" description="Helical" evidence="17">
    <location>
        <begin position="1564"/>
        <end position="1583"/>
    </location>
</feature>
<keyword evidence="5" id="KW-0107">Calcium channel</keyword>
<dbReference type="Gene3D" id="1.10.287.70">
    <property type="match status" value="4"/>
</dbReference>
<keyword evidence="6 17" id="KW-0812">Transmembrane</keyword>
<dbReference type="InterPro" id="IPR050599">
    <property type="entry name" value="VDCC_alpha-1_subunit"/>
</dbReference>
<dbReference type="KEGG" id="tgb:HG536_0A01360"/>
<keyword evidence="3" id="KW-1003">Cell membrane</keyword>
<dbReference type="OrthoDB" id="416585at2759"/>
<dbReference type="Proteomes" id="UP000515788">
    <property type="component" value="Chromosome 1"/>
</dbReference>
<feature type="region of interest" description="Disordered" evidence="16">
    <location>
        <begin position="1"/>
        <end position="157"/>
    </location>
</feature>
<evidence type="ECO:0000256" key="15">
    <source>
        <dbReference type="ARBA" id="ARBA00067459"/>
    </source>
</evidence>
<comment type="subcellular location">
    <subcellularLocation>
        <location evidence="1">Cell membrane</location>
        <topology evidence="1">Multi-pass membrane protein</topology>
    </subcellularLocation>
</comment>
<feature type="transmembrane region" description="Helical" evidence="17">
    <location>
        <begin position="1627"/>
        <end position="1647"/>
    </location>
</feature>
<keyword evidence="2" id="KW-0813">Transport</keyword>
<feature type="compositionally biased region" description="Basic and acidic residues" evidence="16">
    <location>
        <begin position="1"/>
        <end position="13"/>
    </location>
</feature>
<proteinExistence type="inferred from homology"/>
<evidence type="ECO:0000256" key="13">
    <source>
        <dbReference type="ARBA" id="ARBA00023303"/>
    </source>
</evidence>
<feature type="transmembrane region" description="Helical" evidence="17">
    <location>
        <begin position="859"/>
        <end position="883"/>
    </location>
</feature>
<accession>A0A7G3Z9Y3</accession>
<organism evidence="19 20">
    <name type="scientific">Torulaspora globosa</name>
    <dbReference type="NCBI Taxonomy" id="48254"/>
    <lineage>
        <taxon>Eukaryota</taxon>
        <taxon>Fungi</taxon>
        <taxon>Dikarya</taxon>
        <taxon>Ascomycota</taxon>
        <taxon>Saccharomycotina</taxon>
        <taxon>Saccharomycetes</taxon>
        <taxon>Saccharomycetales</taxon>
        <taxon>Saccharomycetaceae</taxon>
        <taxon>Torulaspora</taxon>
    </lineage>
</organism>
<evidence type="ECO:0000256" key="3">
    <source>
        <dbReference type="ARBA" id="ARBA00022475"/>
    </source>
</evidence>
<keyword evidence="7" id="KW-0106">Calcium</keyword>
<feature type="transmembrane region" description="Helical" evidence="17">
    <location>
        <begin position="652"/>
        <end position="680"/>
    </location>
</feature>
<feature type="region of interest" description="Disordered" evidence="16">
    <location>
        <begin position="188"/>
        <end position="213"/>
    </location>
</feature>
<dbReference type="GO" id="GO:0008331">
    <property type="term" value="F:high voltage-gated calcium channel activity"/>
    <property type="evidence" value="ECO:0007669"/>
    <property type="project" value="TreeGrafter"/>
</dbReference>
<evidence type="ECO:0000256" key="6">
    <source>
        <dbReference type="ARBA" id="ARBA00022692"/>
    </source>
</evidence>
<feature type="transmembrane region" description="Helical" evidence="17">
    <location>
        <begin position="521"/>
        <end position="540"/>
    </location>
</feature>
<feature type="transmembrane region" description="Helical" evidence="17">
    <location>
        <begin position="1417"/>
        <end position="1440"/>
    </location>
</feature>
<feature type="transmembrane region" description="Helical" evidence="17">
    <location>
        <begin position="1709"/>
        <end position="1734"/>
    </location>
</feature>
<keyword evidence="20" id="KW-1185">Reference proteome</keyword>
<feature type="transmembrane region" description="Helical" evidence="17">
    <location>
        <begin position="1174"/>
        <end position="1196"/>
    </location>
</feature>
<reference evidence="19 20" key="1">
    <citation type="submission" date="2020-06" db="EMBL/GenBank/DDBJ databases">
        <title>The yeast mating-type switching endonuclease HO is a domesticated member of an unorthodox homing genetic element family.</title>
        <authorList>
            <person name="Coughlan A.Y."/>
            <person name="Lombardi L."/>
            <person name="Braun-Galleani S."/>
            <person name="Martos A.R."/>
            <person name="Galeote V."/>
            <person name="Bigey F."/>
            <person name="Dequin S."/>
            <person name="Byrne K.P."/>
            <person name="Wolfe K.H."/>
        </authorList>
    </citation>
    <scope>NUCLEOTIDE SEQUENCE [LARGE SCALE GENOMIC DNA]</scope>
    <source>
        <strain evidence="19 20">CBS764</strain>
    </source>
</reference>
<feature type="transmembrane region" description="Helical" evidence="17">
    <location>
        <begin position="1307"/>
        <end position="1329"/>
    </location>
</feature>
<dbReference type="InterPro" id="IPR027359">
    <property type="entry name" value="Volt_channel_dom_sf"/>
</dbReference>
<dbReference type="GeneID" id="59323416"/>
<dbReference type="PANTHER" id="PTHR45628">
    <property type="entry name" value="VOLTAGE-DEPENDENT CALCIUM CHANNEL TYPE A SUBUNIT ALPHA-1"/>
    <property type="match status" value="1"/>
</dbReference>
<feature type="transmembrane region" description="Helical" evidence="17">
    <location>
        <begin position="1497"/>
        <end position="1516"/>
    </location>
</feature>
<keyword evidence="8" id="KW-0851">Voltage-gated channel</keyword>
<evidence type="ECO:0000313" key="20">
    <source>
        <dbReference type="Proteomes" id="UP000515788"/>
    </source>
</evidence>
<dbReference type="GO" id="GO:0005891">
    <property type="term" value="C:voltage-gated calcium channel complex"/>
    <property type="evidence" value="ECO:0007669"/>
    <property type="project" value="TreeGrafter"/>
</dbReference>
<dbReference type="InterPro" id="IPR005821">
    <property type="entry name" value="Ion_trans_dom"/>
</dbReference>
<sequence length="1987" mass="229216">MERSMRSLTRHFEPVAGPKSGDQNGETQPPHDEQQQAPLVPPSVNIVPPQSEPERHSIDEASTESYKNGSREDKNFSLSNIFKSRGANNRKKTLPKLSLRTSSVAKGHSGSPHLSERSFSQSSAEHSSATRLRRRSNESRSSHLSSNSATDQPPRSAKVLSFIEADDMDEFKDLQKDFHSAVNNEGLTWLPQLNSPKGTVSDIDGPSEDLEPDPEENTYVGIADRMMVGSSAAESTRPSSTPKKDTAESHMYEKEEGDTTFVVEVADPNDIPGRGSKKPVKLYGNSLGMISPTNRIRIKLAMLHCDHRYKIFYQLLLMFFTALMAFRTYHPSQLFFIYSFTYWADYLAFFSCIMFTLNDVTKVVAFGFWDDSQMFAAEGKEYKSLADTFGITKLHKSLRDKYGSRIVDFIIPFKIVGEEEEEKYQMKALATGLRKTSSFDDKVNNKFQSPRAFLRSSWNRIDFTSTVCFWIGLFLAIHRYDTRNGIRIFKTLAVLRILRLVNTDTGLSSILRGVKQAIPQLINIGSMLVYFWVLFGVLSVQSFKGSLRRQCVWFNQDDPTDTYQYDMQFCGGYLEPGTKKHMPYLFEDGTAGPVSKGFLCPEYSKCISNANPYNGRVSFDNIVNAMELVFVVISANTFTDLMYYTMDSDEMAASIFFVVTIFVLTIWLMNLVIAVLVTSFELANEKFKKQKLEVKMLESWPIRITQGYWKYFQVKAQQTRIPPWEEKGQYLLEKTEIVFVVLIVVDLVMRCRLDSSVSDHYSQVFLETDLIICSLLFSESAMRVLLHIHNPWRFLVKWSYVYDLVVGVAALIITTLKFHGAIDHTYYWLSIVHISRFYRVVYLFGFTSNLWKRVLGNRLMIWNLSAFYFFFTFLVSIILSVFFEGVVPDDAMSEQQFAMYYLTNSFLSLFIIGSTENWTSILYTVQSYSPNISSSFFSSVVLIIWFILSNSVILNIFIALISETMEVKEEEKRPLQIKHYLKYIYPRKIKEYTHATFLERLRRKLFRKDKAEDSRDFKQFLMRGTAIMNIAQSLDGLTDEVKSDFPTIDLPPNIKVSFESLTYYFSFLQKLRIYANNPFYRKPEVLFTECDDGPHRTFILQLNEFEDEKLSYLTKHPSFNYSYFILPPHHAFRRFCQCLVPPSVGKRTDGVRFYDDDTDLYGQKVYFHRIERDLFVLCTTVVTILLIVFSCAVTPLYRRQHNLGTWSWPTYLDCAFVVVFTVEFIVKTVADGVFYTPNGYLRNPWNVIDFIVLISLWINFIAFVKNDGDLSRIFKGLTALRALRCLTISHMARQTFNLVVFDGIKKIFEAAFVSLTLLFPFTVWGMNIFRGRLGTCNDGTKDQSSCYNEFTNTVFDWDILMPRVYQQPELHLDSFGSAFRSLYEIVSLEGWTDLLQNMMNSTGIGTVTSFFASPQNAIFLVLFNFLSMVFILNLFVSFIINNHAKTTGSAYFTTEEKSWLEAKKLLSQAKPKSIPCLFELSSSRRFFYRLAVEKSNFYYASILQLFLYLHIIMLLCRSYNKAGTQIQFEDVFFMISTTIFLVQELFHQYGEGLRLYRKSTWNRLRFAIVATSFILTAMGLSLSTNAKSFNNLKELFHLMFFIFIIPQNDMLSELIQTAVASWPPILSLTYTWGILFLVYAIALNQIFGLTKLGPNTTGNINFRTITKSLIVLFRCSFGEGWNYIMADLTVSTPYCYSLPGSDSDCGSELYAYLLLMSWNVLSMYIFVNMFISLIMGNFSYVYRKGGSKSPIGRRDILNFVEAWAKLDTDGCGELEFSFLPKLMHSFSGPLSFCIWEGRLTVSNLVKNYMEVNPDDPYDIKIDLAGLNKELSLIDKRKIIQRRLQYRRFVQEVYHIDAYSGAMKFSNLLQLVPLYTTYDPRECLGIDEYVRHLYNLGKVDKFLENEKNVEVLNMVVTRWKYRANKRNKILKSSTNVQTFELNSNPFDDATERVSSELNVASTPLMDFGVDQFIWSPRNNKHEKNNGKL</sequence>
<dbReference type="Pfam" id="PF00520">
    <property type="entry name" value="Ion_trans"/>
    <property type="match status" value="4"/>
</dbReference>
<comment type="similarity">
    <text evidence="14">Belongs to the calcium channel alpha-1 subunit (TC 1.A.1.11) family.</text>
</comment>
<feature type="compositionally biased region" description="Polar residues" evidence="16">
    <location>
        <begin position="188"/>
        <end position="198"/>
    </location>
</feature>
<keyword evidence="13" id="KW-0407">Ion channel</keyword>
<dbReference type="PANTHER" id="PTHR45628:SF7">
    <property type="entry name" value="VOLTAGE-DEPENDENT CALCIUM CHANNEL TYPE A SUBUNIT ALPHA-1"/>
    <property type="match status" value="1"/>
</dbReference>
<evidence type="ECO:0000313" key="19">
    <source>
        <dbReference type="EMBL" id="QLL30319.1"/>
    </source>
</evidence>
<feature type="compositionally biased region" description="Polar residues" evidence="16">
    <location>
        <begin position="232"/>
        <end position="241"/>
    </location>
</feature>
<name>A0A7G3Z9Y3_9SACH</name>
<evidence type="ECO:0000256" key="14">
    <source>
        <dbReference type="ARBA" id="ARBA00061395"/>
    </source>
</evidence>
<dbReference type="FunFam" id="1.10.287.70:FF:000118">
    <property type="entry name" value="Calcium channel subunit Cch1"/>
    <property type="match status" value="1"/>
</dbReference>
<keyword evidence="11 17" id="KW-0472">Membrane</keyword>
<evidence type="ECO:0000256" key="1">
    <source>
        <dbReference type="ARBA" id="ARBA00004651"/>
    </source>
</evidence>
<protein>
    <recommendedName>
        <fullName evidence="15">Calcium-channel protein CCH1</fullName>
    </recommendedName>
</protein>
<keyword evidence="9 17" id="KW-1133">Transmembrane helix</keyword>
<feature type="transmembrane region" description="Helical" evidence="17">
    <location>
        <begin position="936"/>
        <end position="961"/>
    </location>
</feature>
<feature type="region of interest" description="Disordered" evidence="16">
    <location>
        <begin position="229"/>
        <end position="253"/>
    </location>
</feature>
<evidence type="ECO:0000256" key="2">
    <source>
        <dbReference type="ARBA" id="ARBA00022448"/>
    </source>
</evidence>
<feature type="domain" description="Ion transport" evidence="18">
    <location>
        <begin position="309"/>
        <end position="686"/>
    </location>
</feature>
<feature type="transmembrane region" description="Helical" evidence="17">
    <location>
        <begin position="1208"/>
        <end position="1226"/>
    </location>
</feature>
<feature type="transmembrane region" description="Helical" evidence="17">
    <location>
        <begin position="1247"/>
        <end position="1264"/>
    </location>
</feature>
<keyword evidence="12" id="KW-0325">Glycoprotein</keyword>
<feature type="domain" description="Ion transport" evidence="18">
    <location>
        <begin position="1180"/>
        <end position="1447"/>
    </location>
</feature>
<gene>
    <name evidence="19" type="ORF">HG536_0A01360</name>
</gene>
<dbReference type="EMBL" id="CP059246">
    <property type="protein sequence ID" value="QLL30319.1"/>
    <property type="molecule type" value="Genomic_DNA"/>
</dbReference>
<evidence type="ECO:0000256" key="5">
    <source>
        <dbReference type="ARBA" id="ARBA00022673"/>
    </source>
</evidence>
<feature type="domain" description="Ion transport" evidence="18">
    <location>
        <begin position="736"/>
        <end position="971"/>
    </location>
</feature>
<feature type="transmembrane region" description="Helical" evidence="17">
    <location>
        <begin position="335"/>
        <end position="357"/>
    </location>
</feature>
<evidence type="ECO:0000256" key="11">
    <source>
        <dbReference type="ARBA" id="ARBA00023136"/>
    </source>
</evidence>
<feature type="domain" description="Ion transport" evidence="18">
    <location>
        <begin position="1497"/>
        <end position="1744"/>
    </location>
</feature>
<feature type="transmembrane region" description="Helical" evidence="17">
    <location>
        <begin position="461"/>
        <end position="480"/>
    </location>
</feature>
<dbReference type="SUPFAM" id="SSF81324">
    <property type="entry name" value="Voltage-gated potassium channels"/>
    <property type="match status" value="3"/>
</dbReference>
<dbReference type="FunFam" id="1.10.287.70:FF:000093">
    <property type="entry name" value="Calcium channel subunit Cch1"/>
    <property type="match status" value="1"/>
</dbReference>
<feature type="transmembrane region" description="Helical" evidence="17">
    <location>
        <begin position="826"/>
        <end position="847"/>
    </location>
</feature>
<feature type="compositionally biased region" description="Low complexity" evidence="16">
    <location>
        <begin position="117"/>
        <end position="129"/>
    </location>
</feature>
<evidence type="ECO:0000256" key="17">
    <source>
        <dbReference type="SAM" id="Phobius"/>
    </source>
</evidence>
<dbReference type="GO" id="GO:0098703">
    <property type="term" value="P:calcium ion import across plasma membrane"/>
    <property type="evidence" value="ECO:0007669"/>
    <property type="project" value="TreeGrafter"/>
</dbReference>
<keyword evidence="4" id="KW-0109">Calcium transport</keyword>
<evidence type="ECO:0000256" key="7">
    <source>
        <dbReference type="ARBA" id="ARBA00022837"/>
    </source>
</evidence>
<evidence type="ECO:0000256" key="9">
    <source>
        <dbReference type="ARBA" id="ARBA00022989"/>
    </source>
</evidence>
<keyword evidence="10" id="KW-0406">Ion transport</keyword>
<evidence type="ECO:0000256" key="10">
    <source>
        <dbReference type="ARBA" id="ARBA00023065"/>
    </source>
</evidence>
<feature type="transmembrane region" description="Helical" evidence="17">
    <location>
        <begin position="800"/>
        <end position="820"/>
    </location>
</feature>
<dbReference type="RefSeq" id="XP_037136994.1">
    <property type="nucleotide sequence ID" value="XM_037281099.1"/>
</dbReference>
<dbReference type="Gene3D" id="1.20.120.350">
    <property type="entry name" value="Voltage-gated potassium channels. Chain C"/>
    <property type="match status" value="2"/>
</dbReference>
<evidence type="ECO:0000256" key="4">
    <source>
        <dbReference type="ARBA" id="ARBA00022568"/>
    </source>
</evidence>
<evidence type="ECO:0000259" key="18">
    <source>
        <dbReference type="Pfam" id="PF00520"/>
    </source>
</evidence>
<evidence type="ECO:0000256" key="8">
    <source>
        <dbReference type="ARBA" id="ARBA00022882"/>
    </source>
</evidence>
<evidence type="ECO:0000256" key="16">
    <source>
        <dbReference type="SAM" id="MobiDB-lite"/>
    </source>
</evidence>
<feature type="compositionally biased region" description="Basic and acidic residues" evidence="16">
    <location>
        <begin position="242"/>
        <end position="253"/>
    </location>
</feature>
<evidence type="ECO:0000256" key="12">
    <source>
        <dbReference type="ARBA" id="ARBA00023180"/>
    </source>
</evidence>
<feature type="transmembrane region" description="Helical" evidence="17">
    <location>
        <begin position="311"/>
        <end position="329"/>
    </location>
</feature>
<feature type="transmembrane region" description="Helical" evidence="17">
    <location>
        <begin position="628"/>
        <end position="646"/>
    </location>
</feature>